<dbReference type="Proteomes" id="UP001140453">
    <property type="component" value="Unassembled WGS sequence"/>
</dbReference>
<dbReference type="Gene3D" id="1.10.630.10">
    <property type="entry name" value="Cytochrome P450"/>
    <property type="match status" value="1"/>
</dbReference>
<dbReference type="PANTHER" id="PTHR24305">
    <property type="entry name" value="CYTOCHROME P450"/>
    <property type="match status" value="1"/>
</dbReference>
<reference evidence="9" key="1">
    <citation type="submission" date="2022-10" db="EMBL/GenBank/DDBJ databases">
        <title>Tapping the CABI collections for fungal endophytes: first genome assemblies for Collariella, Neodidymelliopsis, Ascochyta clinopodiicola, Didymella pomorum, Didymosphaeria variabile, Neocosmospora piperis and Neocucurbitaria cava.</title>
        <authorList>
            <person name="Hill R."/>
        </authorList>
    </citation>
    <scope>NUCLEOTIDE SEQUENCE</scope>
    <source>
        <strain evidence="9">IMI 355082</strain>
    </source>
</reference>
<evidence type="ECO:0000256" key="3">
    <source>
        <dbReference type="ARBA" id="ARBA00022617"/>
    </source>
</evidence>
<evidence type="ECO:0000256" key="4">
    <source>
        <dbReference type="ARBA" id="ARBA00022723"/>
    </source>
</evidence>
<dbReference type="PRINTS" id="PR00463">
    <property type="entry name" value="EP450I"/>
</dbReference>
<evidence type="ECO:0008006" key="11">
    <source>
        <dbReference type="Google" id="ProtNLM"/>
    </source>
</evidence>
<comment type="similarity">
    <text evidence="2 7">Belongs to the cytochrome P450 family.</text>
</comment>
<dbReference type="PANTHER" id="PTHR24305:SF210">
    <property type="entry name" value="CYTOCHROME P450 MONOOXYGENASE ASQL-RELATED"/>
    <property type="match status" value="1"/>
</dbReference>
<sequence length="527" mass="60751">MTFPSNHWGQFRLNDVWPTILHTFSSALKSLPPTKVLANAAAILFAISLIVRYTYLLYFHPLARFPGPRLAAVSNVYYGIKWFSGRYPWVLEELFKKYGNVVRIAPNELVFCGPEAYYDIYNSAVRNREVFTKTNFQEIGENEPGITAERDPDVHRDIARQLHPAFSSRSLKSQEPCLQELVDDFINHLEEAGTQGRGVDMTEWLDWLCFDIAGELAYGREFRHVKDSKSSVFLSTFQQVGLWGTINQVFKRFPLLHPIVWFLFPPSVVLTVPTLLRLNRQEVRARIDRRDRLAHPDYIQHLFPQNGKEMPTEDWLLAQANVLIVAGFDPMTNLMNAVVYNLCRSPDKLQALCDEIRQVFQTYDEITPSVLQSLKYLNAVIEEGLRIHSNAAFGLPRVSPGHMVDGYYVPKGTVVQTCHFATTHDESNFADARHFHPERFLPTSDPRYQSRFAKDNKRAFAPFSMGPRGCPGLNSAYLQARLIIAKLVWTFDMEMTNGDKVDWDRDLKLFAIWLRPAVWVRFTKVRR</sequence>
<dbReference type="CDD" id="cd11058">
    <property type="entry name" value="CYP60B-like"/>
    <property type="match status" value="1"/>
</dbReference>
<comment type="caution">
    <text evidence="9">The sequence shown here is derived from an EMBL/GenBank/DDBJ whole genome shotgun (WGS) entry which is preliminary data.</text>
</comment>
<gene>
    <name evidence="9" type="ORF">N0V93_001971</name>
</gene>
<dbReference type="GO" id="GO:0020037">
    <property type="term" value="F:heme binding"/>
    <property type="evidence" value="ECO:0007669"/>
    <property type="project" value="InterPro"/>
</dbReference>
<dbReference type="InterPro" id="IPR001128">
    <property type="entry name" value="Cyt_P450"/>
</dbReference>
<keyword evidence="7" id="KW-0560">Oxidoreductase</keyword>
<dbReference type="Pfam" id="PF00067">
    <property type="entry name" value="p450"/>
    <property type="match status" value="1"/>
</dbReference>
<keyword evidence="8" id="KW-0812">Transmembrane</keyword>
<keyword evidence="4 6" id="KW-0479">Metal-binding</keyword>
<accession>A0A9W8Z2N0</accession>
<feature type="binding site" description="axial binding residue" evidence="6">
    <location>
        <position position="470"/>
    </location>
    <ligand>
        <name>heme</name>
        <dbReference type="ChEBI" id="CHEBI:30413"/>
    </ligand>
    <ligandPart>
        <name>Fe</name>
        <dbReference type="ChEBI" id="CHEBI:18248"/>
    </ligandPart>
</feature>
<feature type="transmembrane region" description="Helical" evidence="8">
    <location>
        <begin position="36"/>
        <end position="59"/>
    </location>
</feature>
<keyword evidence="8" id="KW-0472">Membrane</keyword>
<keyword evidence="3 6" id="KW-0349">Heme</keyword>
<keyword evidence="10" id="KW-1185">Reference proteome</keyword>
<comment type="cofactor">
    <cofactor evidence="1 6">
        <name>heme</name>
        <dbReference type="ChEBI" id="CHEBI:30413"/>
    </cofactor>
</comment>
<evidence type="ECO:0000256" key="2">
    <source>
        <dbReference type="ARBA" id="ARBA00010617"/>
    </source>
</evidence>
<evidence type="ECO:0000256" key="5">
    <source>
        <dbReference type="ARBA" id="ARBA00023004"/>
    </source>
</evidence>
<dbReference type="GO" id="GO:0005506">
    <property type="term" value="F:iron ion binding"/>
    <property type="evidence" value="ECO:0007669"/>
    <property type="project" value="InterPro"/>
</dbReference>
<dbReference type="OrthoDB" id="1470350at2759"/>
<dbReference type="GO" id="GO:0016705">
    <property type="term" value="F:oxidoreductase activity, acting on paired donors, with incorporation or reduction of molecular oxygen"/>
    <property type="evidence" value="ECO:0007669"/>
    <property type="project" value="InterPro"/>
</dbReference>
<proteinExistence type="inferred from homology"/>
<keyword evidence="5 6" id="KW-0408">Iron</keyword>
<dbReference type="InterPro" id="IPR050121">
    <property type="entry name" value="Cytochrome_P450_monoxygenase"/>
</dbReference>
<dbReference type="InterPro" id="IPR036396">
    <property type="entry name" value="Cyt_P450_sf"/>
</dbReference>
<evidence type="ECO:0000313" key="9">
    <source>
        <dbReference type="EMBL" id="KAJ4397736.1"/>
    </source>
</evidence>
<keyword evidence="8" id="KW-1133">Transmembrane helix</keyword>
<dbReference type="InterPro" id="IPR017972">
    <property type="entry name" value="Cyt_P450_CS"/>
</dbReference>
<dbReference type="EMBL" id="JAPEVB010000001">
    <property type="protein sequence ID" value="KAJ4397736.1"/>
    <property type="molecule type" value="Genomic_DNA"/>
</dbReference>
<evidence type="ECO:0000256" key="1">
    <source>
        <dbReference type="ARBA" id="ARBA00001971"/>
    </source>
</evidence>
<protein>
    <recommendedName>
        <fullName evidence="11">Cytochrome P450</fullName>
    </recommendedName>
</protein>
<evidence type="ECO:0000256" key="7">
    <source>
        <dbReference type="RuleBase" id="RU000461"/>
    </source>
</evidence>
<organism evidence="9 10">
    <name type="scientific">Gnomoniopsis smithogilvyi</name>
    <dbReference type="NCBI Taxonomy" id="1191159"/>
    <lineage>
        <taxon>Eukaryota</taxon>
        <taxon>Fungi</taxon>
        <taxon>Dikarya</taxon>
        <taxon>Ascomycota</taxon>
        <taxon>Pezizomycotina</taxon>
        <taxon>Sordariomycetes</taxon>
        <taxon>Sordariomycetidae</taxon>
        <taxon>Diaporthales</taxon>
        <taxon>Gnomoniaceae</taxon>
        <taxon>Gnomoniopsis</taxon>
    </lineage>
</organism>
<dbReference type="GO" id="GO:0004497">
    <property type="term" value="F:monooxygenase activity"/>
    <property type="evidence" value="ECO:0007669"/>
    <property type="project" value="UniProtKB-KW"/>
</dbReference>
<keyword evidence="7" id="KW-0503">Monooxygenase</keyword>
<evidence type="ECO:0000256" key="6">
    <source>
        <dbReference type="PIRSR" id="PIRSR602401-1"/>
    </source>
</evidence>
<dbReference type="InterPro" id="IPR002401">
    <property type="entry name" value="Cyt_P450_E_grp-I"/>
</dbReference>
<dbReference type="PROSITE" id="PS00086">
    <property type="entry name" value="CYTOCHROME_P450"/>
    <property type="match status" value="1"/>
</dbReference>
<evidence type="ECO:0000256" key="8">
    <source>
        <dbReference type="SAM" id="Phobius"/>
    </source>
</evidence>
<name>A0A9W8Z2N0_9PEZI</name>
<evidence type="ECO:0000313" key="10">
    <source>
        <dbReference type="Proteomes" id="UP001140453"/>
    </source>
</evidence>
<dbReference type="SUPFAM" id="SSF48264">
    <property type="entry name" value="Cytochrome P450"/>
    <property type="match status" value="1"/>
</dbReference>
<dbReference type="AlphaFoldDB" id="A0A9W8Z2N0"/>